<proteinExistence type="predicted"/>
<sequence>MITKTKRFQQIASKGLKTIILKRDTQIKPYIPKTVWYREDVLHTMLKTYGTVFIKPDKGGGGVGIIRIQNLTGGLVECKSLKHHKIIPINELNKLLQSSLNPDKLYLIQQGIPLAKVKDRPFDIRLMLQRTTKEWELTGIAAKIAAPGKIVTNYCKGGQPYKASDAVRQVCGLSETPQKMKELKKLAYRVANVLSKKFKGLRELGIDAGMDNNGKIWIFEVNTRPTYGMFRKLNNLQMYYKIRKNRRMIV</sequence>
<evidence type="ECO:0000313" key="3">
    <source>
        <dbReference type="EMBL" id="MXQ53038.1"/>
    </source>
</evidence>
<gene>
    <name evidence="3" type="ORF">GSM42_04685</name>
</gene>
<feature type="domain" description="ATP-grasp" evidence="2">
    <location>
        <begin position="17"/>
        <end position="247"/>
    </location>
</feature>
<keyword evidence="1" id="KW-0547">Nucleotide-binding</keyword>
<dbReference type="EMBL" id="WUUL01000002">
    <property type="protein sequence ID" value="MXQ53038.1"/>
    <property type="molecule type" value="Genomic_DNA"/>
</dbReference>
<dbReference type="Gene3D" id="3.30.470.20">
    <property type="entry name" value="ATP-grasp fold, B domain"/>
    <property type="match status" value="1"/>
</dbReference>
<evidence type="ECO:0000259" key="2">
    <source>
        <dbReference type="PROSITE" id="PS50975"/>
    </source>
</evidence>
<comment type="caution">
    <text evidence="3">The sequence shown here is derived from an EMBL/GenBank/DDBJ whole genome shotgun (WGS) entry which is preliminary data.</text>
</comment>
<evidence type="ECO:0000256" key="1">
    <source>
        <dbReference type="PROSITE-ProRule" id="PRU00409"/>
    </source>
</evidence>
<dbReference type="AlphaFoldDB" id="A0A6I4VRI3"/>
<dbReference type="Pfam" id="PF14398">
    <property type="entry name" value="ATPgrasp_YheCD"/>
    <property type="match status" value="1"/>
</dbReference>
<organism evidence="3 4">
    <name type="scientific">Shimazuella alba</name>
    <dbReference type="NCBI Taxonomy" id="2690964"/>
    <lineage>
        <taxon>Bacteria</taxon>
        <taxon>Bacillati</taxon>
        <taxon>Bacillota</taxon>
        <taxon>Bacilli</taxon>
        <taxon>Bacillales</taxon>
        <taxon>Thermoactinomycetaceae</taxon>
        <taxon>Shimazuella</taxon>
    </lineage>
</organism>
<keyword evidence="4" id="KW-1185">Reference proteome</keyword>
<dbReference type="GO" id="GO:0046872">
    <property type="term" value="F:metal ion binding"/>
    <property type="evidence" value="ECO:0007669"/>
    <property type="project" value="InterPro"/>
</dbReference>
<dbReference type="GO" id="GO:0005524">
    <property type="term" value="F:ATP binding"/>
    <property type="evidence" value="ECO:0007669"/>
    <property type="project" value="UniProtKB-UniRule"/>
</dbReference>
<dbReference type="SUPFAM" id="SSF56059">
    <property type="entry name" value="Glutathione synthetase ATP-binding domain-like"/>
    <property type="match status" value="1"/>
</dbReference>
<keyword evidence="1" id="KW-0067">ATP-binding</keyword>
<dbReference type="RefSeq" id="WP_160800371.1">
    <property type="nucleotide sequence ID" value="NZ_WUUL01000002.1"/>
</dbReference>
<dbReference type="InterPro" id="IPR011761">
    <property type="entry name" value="ATP-grasp"/>
</dbReference>
<evidence type="ECO:0000313" key="4">
    <source>
        <dbReference type="Proteomes" id="UP000430692"/>
    </source>
</evidence>
<dbReference type="PROSITE" id="PS50975">
    <property type="entry name" value="ATP_GRASP"/>
    <property type="match status" value="1"/>
</dbReference>
<accession>A0A6I4VRI3</accession>
<protein>
    <submittedName>
        <fullName evidence="3">YheC/YheD family protein</fullName>
    </submittedName>
</protein>
<name>A0A6I4VRI3_9BACL</name>
<dbReference type="Proteomes" id="UP000430692">
    <property type="component" value="Unassembled WGS sequence"/>
</dbReference>
<dbReference type="InterPro" id="IPR026838">
    <property type="entry name" value="YheC/D"/>
</dbReference>
<reference evidence="3 4" key="1">
    <citation type="submission" date="2019-12" db="EMBL/GenBank/DDBJ databases">
        <title>Whole-genome analyses of novel actinobacteria.</title>
        <authorList>
            <person name="Sahin N."/>
            <person name="Saygin H."/>
        </authorList>
    </citation>
    <scope>NUCLEOTIDE SEQUENCE [LARGE SCALE GENOMIC DNA]</scope>
    <source>
        <strain evidence="3 4">KC615</strain>
    </source>
</reference>